<dbReference type="Pfam" id="PF11716">
    <property type="entry name" value="MDMPI_N"/>
    <property type="match status" value="1"/>
</dbReference>
<dbReference type="Proteomes" id="UP000640489">
    <property type="component" value="Unassembled WGS sequence"/>
</dbReference>
<dbReference type="InterPro" id="IPR017517">
    <property type="entry name" value="Maleyloyr_isom"/>
</dbReference>
<keyword evidence="3" id="KW-1185">Reference proteome</keyword>
<gene>
    <name evidence="2" type="ORF">ISU07_16490</name>
</gene>
<reference evidence="2" key="1">
    <citation type="submission" date="2020-11" db="EMBL/GenBank/DDBJ databases">
        <title>Nocardioides sp. nov., isolated from Soil of Cynanchum wilfordii Hemsley rhizosphere.</title>
        <authorList>
            <person name="Lee J.-S."/>
            <person name="Suh M.K."/>
            <person name="Kim J.-S."/>
        </authorList>
    </citation>
    <scope>NUCLEOTIDE SEQUENCE</scope>
    <source>
        <strain evidence="2">KCTC 19275</strain>
    </source>
</reference>
<dbReference type="SUPFAM" id="SSF109854">
    <property type="entry name" value="DinB/YfiT-like putative metalloenzymes"/>
    <property type="match status" value="1"/>
</dbReference>
<dbReference type="NCBIfam" id="TIGR03083">
    <property type="entry name" value="maleylpyruvate isomerase family mycothiol-dependent enzyme"/>
    <property type="match status" value="1"/>
</dbReference>
<dbReference type="AlphaFoldDB" id="A0A930VDU4"/>
<organism evidence="2 3">
    <name type="scientific">Nocardioides islandensis</name>
    <dbReference type="NCBI Taxonomy" id="433663"/>
    <lineage>
        <taxon>Bacteria</taxon>
        <taxon>Bacillati</taxon>
        <taxon>Actinomycetota</taxon>
        <taxon>Actinomycetes</taxon>
        <taxon>Propionibacteriales</taxon>
        <taxon>Nocardioidaceae</taxon>
        <taxon>Nocardioides</taxon>
    </lineage>
</organism>
<dbReference type="Gene3D" id="1.20.120.450">
    <property type="entry name" value="dinb family like domain"/>
    <property type="match status" value="1"/>
</dbReference>
<dbReference type="RefSeq" id="WP_194707911.1">
    <property type="nucleotide sequence ID" value="NZ_JADKPN010000010.1"/>
</dbReference>
<protein>
    <submittedName>
        <fullName evidence="2">TIGR03086 family protein</fullName>
    </submittedName>
</protein>
<dbReference type="InterPro" id="IPR024344">
    <property type="entry name" value="MDMPI_metal-binding"/>
</dbReference>
<proteinExistence type="predicted"/>
<dbReference type="InterPro" id="IPR034660">
    <property type="entry name" value="DinB/YfiT-like"/>
</dbReference>
<dbReference type="NCBIfam" id="TIGR03086">
    <property type="entry name" value="TIGR03086 family metal-binding protein"/>
    <property type="match status" value="1"/>
</dbReference>
<sequence length="190" mass="20428">MDHLTLLEQAEDQLVRVIHGIDESELELPTNCPPWTVRRLASHALKNQLFWGGSAGDQQLMPLEEAMTAVPYDGDLAPIASDIAARVLALWRGDEVMTTDHDTPFGRLPGPVVIDFAIIDAAAHAWDLSASLGRAIEFPAETIPALSDVVAATCTEHAIELGLVKPPTDPPADATDTERLMALAGRAVPR</sequence>
<dbReference type="GO" id="GO:0046872">
    <property type="term" value="F:metal ion binding"/>
    <property type="evidence" value="ECO:0007669"/>
    <property type="project" value="InterPro"/>
</dbReference>
<evidence type="ECO:0000259" key="1">
    <source>
        <dbReference type="Pfam" id="PF11716"/>
    </source>
</evidence>
<dbReference type="InterPro" id="IPR017520">
    <property type="entry name" value="CHP03086"/>
</dbReference>
<dbReference type="EMBL" id="JADKPN010000010">
    <property type="protein sequence ID" value="MBF4764732.1"/>
    <property type="molecule type" value="Genomic_DNA"/>
</dbReference>
<evidence type="ECO:0000313" key="2">
    <source>
        <dbReference type="EMBL" id="MBF4764732.1"/>
    </source>
</evidence>
<evidence type="ECO:0000313" key="3">
    <source>
        <dbReference type="Proteomes" id="UP000640489"/>
    </source>
</evidence>
<accession>A0A930VDU4</accession>
<name>A0A930VDU4_9ACTN</name>
<feature type="domain" description="Mycothiol-dependent maleylpyruvate isomerase metal-binding" evidence="1">
    <location>
        <begin position="7"/>
        <end position="95"/>
    </location>
</feature>
<comment type="caution">
    <text evidence="2">The sequence shown here is derived from an EMBL/GenBank/DDBJ whole genome shotgun (WGS) entry which is preliminary data.</text>
</comment>